<protein>
    <submittedName>
        <fullName evidence="2">Uncharacterized protein</fullName>
    </submittedName>
</protein>
<dbReference type="Proteomes" id="UP000650524">
    <property type="component" value="Unassembled WGS sequence"/>
</dbReference>
<accession>A0A8J6MWJ2</accession>
<evidence type="ECO:0000313" key="2">
    <source>
        <dbReference type="EMBL" id="MBC8175795.1"/>
    </source>
</evidence>
<keyword evidence="1" id="KW-1133">Transmembrane helix</keyword>
<reference evidence="2 3" key="1">
    <citation type="submission" date="2020-08" db="EMBL/GenBank/DDBJ databases">
        <title>Bridging the membrane lipid divide: bacteria of the FCB group superphylum have the potential to synthesize archaeal ether lipids.</title>
        <authorList>
            <person name="Villanueva L."/>
            <person name="Von Meijenfeldt F.A.B."/>
            <person name="Westbye A.B."/>
            <person name="Yadav S."/>
            <person name="Hopmans E.C."/>
            <person name="Dutilh B.E."/>
            <person name="Sinninghe Damste J.S."/>
        </authorList>
    </citation>
    <scope>NUCLEOTIDE SEQUENCE [LARGE SCALE GENOMIC DNA]</scope>
    <source>
        <strain evidence="2">NIOZ-UU27</strain>
    </source>
</reference>
<organism evidence="2 3">
    <name type="scientific">Candidatus Desulfacyla euxinica</name>
    <dbReference type="NCBI Taxonomy" id="2841693"/>
    <lineage>
        <taxon>Bacteria</taxon>
        <taxon>Deltaproteobacteria</taxon>
        <taxon>Candidatus Desulfacyla</taxon>
    </lineage>
</organism>
<feature type="transmembrane region" description="Helical" evidence="1">
    <location>
        <begin position="6"/>
        <end position="24"/>
    </location>
</feature>
<evidence type="ECO:0000313" key="3">
    <source>
        <dbReference type="Proteomes" id="UP000650524"/>
    </source>
</evidence>
<keyword evidence="1" id="KW-0472">Membrane</keyword>
<gene>
    <name evidence="2" type="ORF">H8E19_00210</name>
</gene>
<comment type="caution">
    <text evidence="2">The sequence shown here is derived from an EMBL/GenBank/DDBJ whole genome shotgun (WGS) entry which is preliminary data.</text>
</comment>
<dbReference type="AlphaFoldDB" id="A0A8J6MWJ2"/>
<dbReference type="EMBL" id="JACNJD010000016">
    <property type="protein sequence ID" value="MBC8175795.1"/>
    <property type="molecule type" value="Genomic_DNA"/>
</dbReference>
<name>A0A8J6MWJ2_9DELT</name>
<proteinExistence type="predicted"/>
<evidence type="ECO:0000256" key="1">
    <source>
        <dbReference type="SAM" id="Phobius"/>
    </source>
</evidence>
<keyword evidence="1" id="KW-0812">Transmembrane</keyword>
<sequence>MTYFGIALIILGFFALAGIIYVQLEFNSSHPAKNGILRVTEVFEKIFLCDLYASV</sequence>